<accession>A0A915ISM6</accession>
<dbReference type="Proteomes" id="UP000887565">
    <property type="component" value="Unplaced"/>
</dbReference>
<evidence type="ECO:0000313" key="1">
    <source>
        <dbReference type="Proteomes" id="UP000887565"/>
    </source>
</evidence>
<name>A0A915ISM6_ROMCU</name>
<dbReference type="WBParaSite" id="nRc.2.0.1.t16875-RA">
    <property type="protein sequence ID" value="nRc.2.0.1.t16875-RA"/>
    <property type="gene ID" value="nRc.2.0.1.g16875"/>
</dbReference>
<dbReference type="AlphaFoldDB" id="A0A915ISM6"/>
<evidence type="ECO:0000313" key="2">
    <source>
        <dbReference type="WBParaSite" id="nRc.2.0.1.t16875-RA"/>
    </source>
</evidence>
<reference evidence="2" key="1">
    <citation type="submission" date="2022-11" db="UniProtKB">
        <authorList>
            <consortium name="WormBaseParasite"/>
        </authorList>
    </citation>
    <scope>IDENTIFICATION</scope>
</reference>
<proteinExistence type="predicted"/>
<protein>
    <submittedName>
        <fullName evidence="2">Uncharacterized protein</fullName>
    </submittedName>
</protein>
<keyword evidence="1" id="KW-1185">Reference proteome</keyword>
<organism evidence="1 2">
    <name type="scientific">Romanomermis culicivorax</name>
    <name type="common">Nematode worm</name>
    <dbReference type="NCBI Taxonomy" id="13658"/>
    <lineage>
        <taxon>Eukaryota</taxon>
        <taxon>Metazoa</taxon>
        <taxon>Ecdysozoa</taxon>
        <taxon>Nematoda</taxon>
        <taxon>Enoplea</taxon>
        <taxon>Dorylaimia</taxon>
        <taxon>Mermithida</taxon>
        <taxon>Mermithoidea</taxon>
        <taxon>Mermithidae</taxon>
        <taxon>Romanomermis</taxon>
    </lineage>
</organism>
<sequence length="93" mass="10471">MDKSTTSRDTQEVAKNVIFKEKQSFSIPAPVYSQAFYLASEFFPFSEAVKPLLLLATFCLSLSRSQSSRQLLLPAHRPRIPIPPLHCSPFDCP</sequence>